<evidence type="ECO:0000256" key="7">
    <source>
        <dbReference type="HAMAP-Rule" id="MF_01057"/>
    </source>
</evidence>
<dbReference type="InterPro" id="IPR029063">
    <property type="entry name" value="SAM-dependent_MTases_sf"/>
</dbReference>
<evidence type="ECO:0000256" key="2">
    <source>
        <dbReference type="ARBA" id="ARBA00003015"/>
    </source>
</evidence>
<feature type="binding site" evidence="7">
    <location>
        <begin position="178"/>
        <end position="181"/>
    </location>
    <ligand>
        <name>substrate</name>
    </ligand>
</feature>
<organism evidence="8 9">
    <name type="scientific">Thermosipho ferrireducens</name>
    <dbReference type="NCBI Taxonomy" id="2571116"/>
    <lineage>
        <taxon>Bacteria</taxon>
        <taxon>Thermotogati</taxon>
        <taxon>Thermotogota</taxon>
        <taxon>Thermotogae</taxon>
        <taxon>Thermotogales</taxon>
        <taxon>Fervidobacteriaceae</taxon>
        <taxon>Thermosipho</taxon>
    </lineage>
</organism>
<gene>
    <name evidence="7 8" type="primary">trmB</name>
    <name evidence="8" type="ORF">JYK00_08275</name>
</gene>
<keyword evidence="9" id="KW-1185">Reference proteome</keyword>
<evidence type="ECO:0000256" key="1">
    <source>
        <dbReference type="ARBA" id="ARBA00000142"/>
    </source>
</evidence>
<name>A0ABX7S696_9BACT</name>
<comment type="caution">
    <text evidence="7">Lacks conserved residue(s) required for the propagation of feature annotation.</text>
</comment>
<dbReference type="RefSeq" id="WP_207566433.1">
    <property type="nucleotide sequence ID" value="NZ_CP071446.1"/>
</dbReference>
<evidence type="ECO:0000256" key="5">
    <source>
        <dbReference type="ARBA" id="ARBA00022691"/>
    </source>
</evidence>
<dbReference type="Pfam" id="PF02390">
    <property type="entry name" value="Methyltransf_4"/>
    <property type="match status" value="1"/>
</dbReference>
<dbReference type="PROSITE" id="PS51625">
    <property type="entry name" value="SAM_MT_TRMB"/>
    <property type="match status" value="1"/>
</dbReference>
<feature type="binding site" evidence="7">
    <location>
        <position position="145"/>
    </location>
    <ligand>
        <name>substrate</name>
    </ligand>
</feature>
<dbReference type="HAMAP" id="MF_01057">
    <property type="entry name" value="tRNA_methyltr_TrmB"/>
    <property type="match status" value="1"/>
</dbReference>
<dbReference type="PANTHER" id="PTHR23417:SF14">
    <property type="entry name" value="PENTACOTRIPEPTIDE-REPEAT REGION OF PRORP DOMAIN-CONTAINING PROTEIN"/>
    <property type="match status" value="1"/>
</dbReference>
<protein>
    <recommendedName>
        <fullName evidence="7">tRNA (guanine-N(7)-)-methyltransferase</fullName>
        <ecNumber evidence="7">2.1.1.33</ecNumber>
    </recommendedName>
    <alternativeName>
        <fullName evidence="7">tRNA (guanine(46)-N(7))-methyltransferase</fullName>
    </alternativeName>
    <alternativeName>
        <fullName evidence="7">tRNA(m7G46)-methyltransferase</fullName>
    </alternativeName>
</protein>
<reference evidence="8 9" key="1">
    <citation type="submission" date="2021-03" db="EMBL/GenBank/DDBJ databases">
        <title>Thermosipho ferrireducens sp.nov., an anaerobic thermophilic iron-reducing bacterium isolated from a deep-sea hydrothermal sulfide deposits.</title>
        <authorList>
            <person name="Zeng X."/>
            <person name="Chen Y."/>
            <person name="Shao Z."/>
        </authorList>
    </citation>
    <scope>NUCLEOTIDE SEQUENCE [LARGE SCALE GENOMIC DNA]</scope>
    <source>
        <strain evidence="8 9">JL129W03</strain>
    </source>
</reference>
<comment type="function">
    <text evidence="2 7">Catalyzes the formation of N(7)-methylguanine at position 46 (m7G46) in tRNA.</text>
</comment>
<accession>A0ABX7S696</accession>
<dbReference type="PANTHER" id="PTHR23417">
    <property type="entry name" value="3-DEOXY-D-MANNO-OCTULOSONIC-ACID TRANSFERASE/TRNA GUANINE-N 7 - -METHYLTRANSFERASE"/>
    <property type="match status" value="1"/>
</dbReference>
<comment type="similarity">
    <text evidence="7">Belongs to the class I-like SAM-binding methyltransferase superfamily. TrmB family.</text>
</comment>
<feature type="binding site" evidence="7">
    <location>
        <position position="59"/>
    </location>
    <ligand>
        <name>S-adenosyl-L-methionine</name>
        <dbReference type="ChEBI" id="CHEBI:59789"/>
    </ligand>
</feature>
<proteinExistence type="inferred from homology"/>
<keyword evidence="4 7" id="KW-0808">Transferase</keyword>
<dbReference type="SUPFAM" id="SSF53335">
    <property type="entry name" value="S-adenosyl-L-methionine-dependent methyltransferases"/>
    <property type="match status" value="1"/>
</dbReference>
<keyword evidence="5 7" id="KW-0949">S-adenosyl-L-methionine</keyword>
<evidence type="ECO:0000313" key="8">
    <source>
        <dbReference type="EMBL" id="QTA37709.1"/>
    </source>
</evidence>
<evidence type="ECO:0000256" key="3">
    <source>
        <dbReference type="ARBA" id="ARBA00022603"/>
    </source>
</evidence>
<evidence type="ECO:0000256" key="6">
    <source>
        <dbReference type="ARBA" id="ARBA00022694"/>
    </source>
</evidence>
<dbReference type="NCBIfam" id="TIGR00091">
    <property type="entry name" value="tRNA (guanosine(46)-N7)-methyltransferase TrmB"/>
    <property type="match status" value="1"/>
</dbReference>
<keyword evidence="3 7" id="KW-0489">Methyltransferase</keyword>
<dbReference type="Proteomes" id="UP000671862">
    <property type="component" value="Chromosome"/>
</dbReference>
<feature type="binding site" evidence="7">
    <location>
        <position position="34"/>
    </location>
    <ligand>
        <name>S-adenosyl-L-methionine</name>
        <dbReference type="ChEBI" id="CHEBI:59789"/>
    </ligand>
</feature>
<dbReference type="InterPro" id="IPR003358">
    <property type="entry name" value="tRNA_(Gua-N-7)_MeTrfase_Trmb"/>
</dbReference>
<dbReference type="EC" id="2.1.1.33" evidence="7"/>
<comment type="pathway">
    <text evidence="7">tRNA modification; N(7)-methylguanine-tRNA biosynthesis.</text>
</comment>
<dbReference type="GO" id="GO:0008176">
    <property type="term" value="F:tRNA (guanine(46)-N7)-methyltransferase activity"/>
    <property type="evidence" value="ECO:0007669"/>
    <property type="project" value="UniProtKB-EC"/>
</dbReference>
<evidence type="ECO:0000256" key="4">
    <source>
        <dbReference type="ARBA" id="ARBA00022679"/>
    </source>
</evidence>
<feature type="binding site" evidence="7">
    <location>
        <position position="113"/>
    </location>
    <ligand>
        <name>substrate</name>
    </ligand>
</feature>
<comment type="catalytic activity">
    <reaction evidence="1 7">
        <text>guanosine(46) in tRNA + S-adenosyl-L-methionine = N(7)-methylguanosine(46) in tRNA + S-adenosyl-L-homocysteine</text>
        <dbReference type="Rhea" id="RHEA:42708"/>
        <dbReference type="Rhea" id="RHEA-COMP:10188"/>
        <dbReference type="Rhea" id="RHEA-COMP:10189"/>
        <dbReference type="ChEBI" id="CHEBI:57856"/>
        <dbReference type="ChEBI" id="CHEBI:59789"/>
        <dbReference type="ChEBI" id="CHEBI:74269"/>
        <dbReference type="ChEBI" id="CHEBI:74480"/>
        <dbReference type="EC" id="2.1.1.33"/>
    </reaction>
</comment>
<evidence type="ECO:0000313" key="9">
    <source>
        <dbReference type="Proteomes" id="UP000671862"/>
    </source>
</evidence>
<sequence length="314" mass="36853">MKIFSKFEIKPQLEPYLPLEWKHIFENDNPLHVELGFGNGEYMEKYCQKNQSVNYIGFELSITSMIKAQKKLAKTNIKNARIILCDARFGLRELFHDNSIEHIIMNFPVPWHKKSHARRRIIVADFFRTLAAVLKVGGTFELMTDEKWYAEEAQENAFSNGNFKVYKIEKNPERRVMTRYETKWLKYGRNIYRLIIEKKSYEPVERLIGGVHEMPHSTGKINPEKFYSIVNSVFKKEKMSFVVKGIYKSLDGNAHILKVISSDDSFSQHYFLVAYPQEFDNPDSTWVIKLDSTSNPYRTPAVKWSVKKLMEVLS</sequence>
<dbReference type="EMBL" id="CP071446">
    <property type="protein sequence ID" value="QTA37709.1"/>
    <property type="molecule type" value="Genomic_DNA"/>
</dbReference>
<keyword evidence="6 7" id="KW-0819">tRNA processing</keyword>
<dbReference type="Gene3D" id="3.40.50.150">
    <property type="entry name" value="Vaccinia Virus protein VP39"/>
    <property type="match status" value="1"/>
</dbReference>
<dbReference type="InterPro" id="IPR055361">
    <property type="entry name" value="tRNA_methyltr_TrmB_bact"/>
</dbReference>
<feature type="binding site" evidence="7">
    <location>
        <position position="86"/>
    </location>
    <ligand>
        <name>S-adenosyl-L-methionine</name>
        <dbReference type="ChEBI" id="CHEBI:59789"/>
    </ligand>
</feature>